<dbReference type="NCBIfam" id="TIGR02246">
    <property type="entry name" value="SgcJ/EcaC family oxidoreductase"/>
    <property type="match status" value="1"/>
</dbReference>
<name>A0A6M5YX58_9BACT</name>
<dbReference type="Gene3D" id="3.10.450.50">
    <property type="match status" value="1"/>
</dbReference>
<dbReference type="Pfam" id="PF14534">
    <property type="entry name" value="DUF4440"/>
    <property type="match status" value="1"/>
</dbReference>
<dbReference type="AlphaFoldDB" id="A0A6M5YX58"/>
<keyword evidence="4" id="KW-1185">Reference proteome</keyword>
<dbReference type="Proteomes" id="UP000503447">
    <property type="component" value="Chromosome"/>
</dbReference>
<dbReference type="KEGG" id="ftj:FTUN_6160"/>
<accession>A0A6M5YX58</accession>
<feature type="domain" description="DUF4440" evidence="2">
    <location>
        <begin position="63"/>
        <end position="171"/>
    </location>
</feature>
<feature type="compositionally biased region" description="Low complexity" evidence="1">
    <location>
        <begin position="34"/>
        <end position="49"/>
    </location>
</feature>
<dbReference type="SUPFAM" id="SSF54427">
    <property type="entry name" value="NTF2-like"/>
    <property type="match status" value="1"/>
</dbReference>
<dbReference type="EMBL" id="CP053452">
    <property type="protein sequence ID" value="QJW98565.1"/>
    <property type="molecule type" value="Genomic_DNA"/>
</dbReference>
<dbReference type="RefSeq" id="WP_171473715.1">
    <property type="nucleotide sequence ID" value="NZ_CP053452.2"/>
</dbReference>
<gene>
    <name evidence="3" type="ORF">FTUN_6160</name>
</gene>
<sequence length="324" mass="34974">MTLQPRAVRTRLLLFGGLGVAIWFAFGGSHPGSAGQPPGAPVPTGAPAAQKAPEERPADRDGIQKALDAFAAGFRAGDAKAVAGQWAAEGEYIGDDGTTFRGRAALEKAYAELFAKGPNNALEVEVDQVRFPSRDTAVVEGHFKLRKGPKKELTVSRCSVLYAREDGKWLIAIAREWPGDGLSLRDLEWLIGTWEAKRNGTAVSTKYEWTANKSFIRCQFTITQEGKANTGTQMIGKDPATGGLRVWTFEDEGGIGDTEITRDGKKWVYTARGVTAEGRVLTATNLLTPLDADAFLWHSVGRALDGEALPDLPPIKVTRVRAQP</sequence>
<dbReference type="InterPro" id="IPR032710">
    <property type="entry name" value="NTF2-like_dom_sf"/>
</dbReference>
<evidence type="ECO:0000259" key="2">
    <source>
        <dbReference type="Pfam" id="PF14534"/>
    </source>
</evidence>
<protein>
    <recommendedName>
        <fullName evidence="2">DUF4440 domain-containing protein</fullName>
    </recommendedName>
</protein>
<organism evidence="3 4">
    <name type="scientific">Frigoriglobus tundricola</name>
    <dbReference type="NCBI Taxonomy" id="2774151"/>
    <lineage>
        <taxon>Bacteria</taxon>
        <taxon>Pseudomonadati</taxon>
        <taxon>Planctomycetota</taxon>
        <taxon>Planctomycetia</taxon>
        <taxon>Gemmatales</taxon>
        <taxon>Gemmataceae</taxon>
        <taxon>Frigoriglobus</taxon>
    </lineage>
</organism>
<feature type="region of interest" description="Disordered" evidence="1">
    <location>
        <begin position="32"/>
        <end position="59"/>
    </location>
</feature>
<reference evidence="4" key="1">
    <citation type="submission" date="2020-05" db="EMBL/GenBank/DDBJ databases">
        <title>Frigoriglobus tundricola gen. nov., sp. nov., a psychrotolerant cellulolytic planctomycete of the family Gemmataceae with two divergent copies of 16S rRNA gene.</title>
        <authorList>
            <person name="Kulichevskaya I.S."/>
            <person name="Ivanova A.A."/>
            <person name="Naumoff D.G."/>
            <person name="Beletsky A.V."/>
            <person name="Rijpstra W.I.C."/>
            <person name="Sinninghe Damste J.S."/>
            <person name="Mardanov A.V."/>
            <person name="Ravin N.V."/>
            <person name="Dedysh S.N."/>
        </authorList>
    </citation>
    <scope>NUCLEOTIDE SEQUENCE [LARGE SCALE GENOMIC DNA]</scope>
    <source>
        <strain evidence="4">PL17</strain>
    </source>
</reference>
<proteinExistence type="predicted"/>
<evidence type="ECO:0000313" key="4">
    <source>
        <dbReference type="Proteomes" id="UP000503447"/>
    </source>
</evidence>
<evidence type="ECO:0000313" key="3">
    <source>
        <dbReference type="EMBL" id="QJW98565.1"/>
    </source>
</evidence>
<evidence type="ECO:0000256" key="1">
    <source>
        <dbReference type="SAM" id="MobiDB-lite"/>
    </source>
</evidence>
<dbReference type="InterPro" id="IPR027843">
    <property type="entry name" value="DUF4440"/>
</dbReference>
<dbReference type="InterPro" id="IPR011944">
    <property type="entry name" value="Steroid_delta5-4_isomerase"/>
</dbReference>